<dbReference type="EMBL" id="ML143453">
    <property type="protein sequence ID" value="TBU25913.1"/>
    <property type="molecule type" value="Genomic_DNA"/>
</dbReference>
<protein>
    <submittedName>
        <fullName evidence="1">Uncharacterized protein</fullName>
    </submittedName>
</protein>
<gene>
    <name evidence="1" type="ORF">BD311DRAFT_467126</name>
</gene>
<reference evidence="1" key="1">
    <citation type="submission" date="2019-01" db="EMBL/GenBank/DDBJ databases">
        <title>Draft genome sequences of three monokaryotic isolates of the white-rot basidiomycete fungus Dichomitus squalens.</title>
        <authorList>
            <consortium name="DOE Joint Genome Institute"/>
            <person name="Lopez S.C."/>
            <person name="Andreopoulos B."/>
            <person name="Pangilinan J."/>
            <person name="Lipzen A."/>
            <person name="Riley R."/>
            <person name="Ahrendt S."/>
            <person name="Ng V."/>
            <person name="Barry K."/>
            <person name="Daum C."/>
            <person name="Grigoriev I.V."/>
            <person name="Hilden K.S."/>
            <person name="Makela M.R."/>
            <person name="de Vries R.P."/>
        </authorList>
    </citation>
    <scope>NUCLEOTIDE SEQUENCE [LARGE SCALE GENOMIC DNA]</scope>
    <source>
        <strain evidence="1">OM18370.1</strain>
    </source>
</reference>
<evidence type="ECO:0000313" key="1">
    <source>
        <dbReference type="EMBL" id="TBU25913.1"/>
    </source>
</evidence>
<dbReference type="AlphaFoldDB" id="A0A4V2JZS2"/>
<proteinExistence type="predicted"/>
<accession>A0A4V2JZS2</accession>
<name>A0A4V2JZS2_9APHY</name>
<organism evidence="1">
    <name type="scientific">Dichomitus squalens</name>
    <dbReference type="NCBI Taxonomy" id="114155"/>
    <lineage>
        <taxon>Eukaryota</taxon>
        <taxon>Fungi</taxon>
        <taxon>Dikarya</taxon>
        <taxon>Basidiomycota</taxon>
        <taxon>Agaricomycotina</taxon>
        <taxon>Agaricomycetes</taxon>
        <taxon>Polyporales</taxon>
        <taxon>Polyporaceae</taxon>
        <taxon>Dichomitus</taxon>
    </lineage>
</organism>
<sequence>MATAVGSCTRMLARDHDVLRRYCIQFNFGEAATQHIFRFAYVEELCWVRIACSGFPSTASEERTVHHLALHVVYSWGTGNASP</sequence>
<dbReference type="Proteomes" id="UP000292957">
    <property type="component" value="Unassembled WGS sequence"/>
</dbReference>